<proteinExistence type="predicted"/>
<feature type="coiled-coil region" evidence="13">
    <location>
        <begin position="197"/>
        <end position="259"/>
    </location>
</feature>
<keyword evidence="7" id="KW-0243">Dynein</keyword>
<keyword evidence="6" id="KW-0067">ATP-binding</keyword>
<dbReference type="GO" id="GO:0005930">
    <property type="term" value="C:axoneme"/>
    <property type="evidence" value="ECO:0007669"/>
    <property type="project" value="UniProtKB-SubCell"/>
</dbReference>
<dbReference type="Gene3D" id="3.40.50.300">
    <property type="entry name" value="P-loop containing nucleotide triphosphate hydrolases"/>
    <property type="match status" value="1"/>
</dbReference>
<keyword evidence="5" id="KW-0547">Nucleotide-binding</keyword>
<feature type="domain" description="Dynein heavy chain ATP-binding dynein motor region" evidence="15">
    <location>
        <begin position="342"/>
        <end position="563"/>
    </location>
</feature>
<dbReference type="PANTHER" id="PTHR22878:SF68">
    <property type="entry name" value="DYNEIN HEAVY CHAIN 6, AXONEMAL-LIKE"/>
    <property type="match status" value="1"/>
</dbReference>
<dbReference type="Gene3D" id="6.10.140.1060">
    <property type="match status" value="1"/>
</dbReference>
<keyword evidence="10" id="KW-0505">Motor protein</keyword>
<evidence type="ECO:0000256" key="4">
    <source>
        <dbReference type="ARBA" id="ARBA00022737"/>
    </source>
</evidence>
<evidence type="ECO:0000256" key="12">
    <source>
        <dbReference type="ARBA" id="ARBA00023273"/>
    </source>
</evidence>
<dbReference type="GO" id="GO:0005524">
    <property type="term" value="F:ATP binding"/>
    <property type="evidence" value="ECO:0007669"/>
    <property type="project" value="UniProtKB-KW"/>
</dbReference>
<evidence type="ECO:0000313" key="16">
    <source>
        <dbReference type="EMBL" id="CAI8007750.1"/>
    </source>
</evidence>
<keyword evidence="12" id="KW-0966">Cell projection</keyword>
<keyword evidence="8 13" id="KW-0175">Coiled coil</keyword>
<organism evidence="16 17">
    <name type="scientific">Geodia barretti</name>
    <name type="common">Barrett's horny sponge</name>
    <dbReference type="NCBI Taxonomy" id="519541"/>
    <lineage>
        <taxon>Eukaryota</taxon>
        <taxon>Metazoa</taxon>
        <taxon>Porifera</taxon>
        <taxon>Demospongiae</taxon>
        <taxon>Heteroscleromorpha</taxon>
        <taxon>Tetractinellida</taxon>
        <taxon>Astrophorina</taxon>
        <taxon>Geodiidae</taxon>
        <taxon>Geodia</taxon>
    </lineage>
</organism>
<evidence type="ECO:0000313" key="17">
    <source>
        <dbReference type="Proteomes" id="UP001174909"/>
    </source>
</evidence>
<dbReference type="GO" id="GO:0045505">
    <property type="term" value="F:dynein intermediate chain binding"/>
    <property type="evidence" value="ECO:0007669"/>
    <property type="project" value="InterPro"/>
</dbReference>
<dbReference type="PANTHER" id="PTHR22878">
    <property type="entry name" value="DYNEIN HEAVY CHAIN 6, AXONEMAL-LIKE-RELATED"/>
    <property type="match status" value="1"/>
</dbReference>
<keyword evidence="4" id="KW-0677">Repeat</keyword>
<evidence type="ECO:0000256" key="9">
    <source>
        <dbReference type="ARBA" id="ARBA00023069"/>
    </source>
</evidence>
<feature type="coiled-coil region" evidence="13">
    <location>
        <begin position="33"/>
        <end position="82"/>
    </location>
</feature>
<sequence>MSVELEETKVQLATFQKECDDYLIIIVQQKRDAEEQEKTVAAHSVKIAEEEAKCKVLADAAQKDLDEALPALEEAMKSLEALRKQDVGEIKAYTKPPELVETVLIAVMILRLSEPTWAEAKRQLGDPNFIKSLVNFDKDNISDKTLKRIGQFCSKPDFKPDVVGRVSFAAKSLCMWVRAMEVYGRIFKVVEPKKKRLNDANTKLAEKQASLAEARAKLQAVKEKLESLQNQYEEKLVQKEELRKKAELTEQRLDRAAKLVQGLGGERVRWEASVKNLEEMMGYLVGDCLVGAAFMSYAGPFLSDYRDELVQETWLKQIRELNIPCNPSYSFVTFLSKPTVVRDWNIQGLPSDPFSTENGVIVTKSSRWPLMVDPQGQAIKWIKNMEKSKSLKVIDLQQPDFLRTLENAVQFGSPVLLQNVGEELDPSLGPILNKSLIKKGNRLIIRLGDKEVDYNADFKFYITTKLSNPHYAPEISTKTTIVNFAVKEQGLEDQLLGIVVRKERPELEESKDKLVVNIASSKKKLADLEDEILRLLSTAQGSLLDDEVLVNTLQSSKKTSEDVSEQLVVAQQTEAKIDAAREVCVQTLR</sequence>
<keyword evidence="9" id="KW-0969">Cilium</keyword>
<accession>A0AA35WAM1</accession>
<evidence type="ECO:0000256" key="3">
    <source>
        <dbReference type="ARBA" id="ARBA00022701"/>
    </source>
</evidence>
<dbReference type="GO" id="GO:0007018">
    <property type="term" value="P:microtubule-based movement"/>
    <property type="evidence" value="ECO:0007669"/>
    <property type="project" value="InterPro"/>
</dbReference>
<feature type="domain" description="Dynein heavy chain coiled coil stalk" evidence="14">
    <location>
        <begin position="16"/>
        <end position="316"/>
    </location>
</feature>
<dbReference type="FunFam" id="1.20.920.20:FF:000001">
    <property type="entry name" value="dynein heavy chain 2, axonemal"/>
    <property type="match status" value="1"/>
</dbReference>
<gene>
    <name evidence="16" type="ORF">GBAR_LOCUS5358</name>
</gene>
<dbReference type="InterPro" id="IPR035706">
    <property type="entry name" value="AAA_9"/>
</dbReference>
<dbReference type="Proteomes" id="UP001174909">
    <property type="component" value="Unassembled WGS sequence"/>
</dbReference>
<evidence type="ECO:0000256" key="5">
    <source>
        <dbReference type="ARBA" id="ARBA00022741"/>
    </source>
</evidence>
<evidence type="ECO:0000256" key="13">
    <source>
        <dbReference type="SAM" id="Coils"/>
    </source>
</evidence>
<evidence type="ECO:0000256" key="11">
    <source>
        <dbReference type="ARBA" id="ARBA00023212"/>
    </source>
</evidence>
<dbReference type="EMBL" id="CASHTH010000799">
    <property type="protein sequence ID" value="CAI8007750.1"/>
    <property type="molecule type" value="Genomic_DNA"/>
</dbReference>
<dbReference type="Gene3D" id="1.20.920.20">
    <property type="match status" value="1"/>
</dbReference>
<evidence type="ECO:0000256" key="7">
    <source>
        <dbReference type="ARBA" id="ARBA00023017"/>
    </source>
</evidence>
<protein>
    <submittedName>
        <fullName evidence="16">Dynein heavy chain 2, axonemal</fullName>
    </submittedName>
</protein>
<dbReference type="FunFam" id="3.40.50.300:FF:000049">
    <property type="entry name" value="Dynein, axonemal, heavy chain 5"/>
    <property type="match status" value="1"/>
</dbReference>
<dbReference type="Pfam" id="PF12781">
    <property type="entry name" value="AAA_9"/>
    <property type="match status" value="1"/>
</dbReference>
<evidence type="ECO:0000256" key="6">
    <source>
        <dbReference type="ARBA" id="ARBA00022840"/>
    </source>
</evidence>
<comment type="caution">
    <text evidence="16">The sequence shown here is derived from an EMBL/GenBank/DDBJ whole genome shotgun (WGS) entry which is preliminary data.</text>
</comment>
<keyword evidence="3" id="KW-0493">Microtubule</keyword>
<evidence type="ECO:0000256" key="8">
    <source>
        <dbReference type="ARBA" id="ARBA00023054"/>
    </source>
</evidence>
<feature type="coiled-coil region" evidence="13">
    <location>
        <begin position="511"/>
        <end position="538"/>
    </location>
</feature>
<keyword evidence="11" id="KW-0206">Cytoskeleton</keyword>
<dbReference type="Pfam" id="PF12777">
    <property type="entry name" value="MT"/>
    <property type="match status" value="1"/>
</dbReference>
<evidence type="ECO:0000259" key="14">
    <source>
        <dbReference type="Pfam" id="PF12777"/>
    </source>
</evidence>
<dbReference type="GO" id="GO:0005874">
    <property type="term" value="C:microtubule"/>
    <property type="evidence" value="ECO:0007669"/>
    <property type="project" value="UniProtKB-KW"/>
</dbReference>
<evidence type="ECO:0000256" key="10">
    <source>
        <dbReference type="ARBA" id="ARBA00023175"/>
    </source>
</evidence>
<comment type="subcellular location">
    <subcellularLocation>
        <location evidence="1">Cytoplasm</location>
        <location evidence="1">Cytoskeleton</location>
        <location evidence="1">Cilium axoneme</location>
    </subcellularLocation>
</comment>
<keyword evidence="2" id="KW-0963">Cytoplasm</keyword>
<dbReference type="GO" id="GO:0051959">
    <property type="term" value="F:dynein light intermediate chain binding"/>
    <property type="evidence" value="ECO:0007669"/>
    <property type="project" value="InterPro"/>
</dbReference>
<dbReference type="GO" id="GO:0030286">
    <property type="term" value="C:dynein complex"/>
    <property type="evidence" value="ECO:0007669"/>
    <property type="project" value="UniProtKB-KW"/>
</dbReference>
<reference evidence="16" key="1">
    <citation type="submission" date="2023-03" db="EMBL/GenBank/DDBJ databases">
        <authorList>
            <person name="Steffen K."/>
            <person name="Cardenas P."/>
        </authorList>
    </citation>
    <scope>NUCLEOTIDE SEQUENCE</scope>
</reference>
<evidence type="ECO:0000256" key="2">
    <source>
        <dbReference type="ARBA" id="ARBA00022490"/>
    </source>
</evidence>
<dbReference type="InterPro" id="IPR027417">
    <property type="entry name" value="P-loop_NTPase"/>
</dbReference>
<evidence type="ECO:0000256" key="1">
    <source>
        <dbReference type="ARBA" id="ARBA00004430"/>
    </source>
</evidence>
<dbReference type="InterPro" id="IPR024743">
    <property type="entry name" value="Dynein_HC_stalk"/>
</dbReference>
<dbReference type="AlphaFoldDB" id="A0AA35WAM1"/>
<evidence type="ECO:0000259" key="15">
    <source>
        <dbReference type="Pfam" id="PF12781"/>
    </source>
</evidence>
<keyword evidence="17" id="KW-1185">Reference proteome</keyword>
<dbReference type="InterPro" id="IPR026983">
    <property type="entry name" value="DHC"/>
</dbReference>
<name>A0AA35WAM1_GEOBA</name>